<name>S4PVF5_9NEOP</name>
<reference evidence="1" key="1">
    <citation type="journal article" date="2013" name="BMC Genomics">
        <title>Unscrambling butterfly oogenesis.</title>
        <authorList>
            <person name="Carter J.M."/>
            <person name="Baker S.C."/>
            <person name="Pink R."/>
            <person name="Carter D.R."/>
            <person name="Collins A."/>
            <person name="Tomlin J."/>
            <person name="Gibbs M."/>
            <person name="Breuker C.J."/>
        </authorList>
    </citation>
    <scope>NUCLEOTIDE SEQUENCE</scope>
    <source>
        <tissue evidence="1">Ovary</tissue>
    </source>
</reference>
<evidence type="ECO:0000313" key="1">
    <source>
        <dbReference type="EMBL" id="JAA83932.1"/>
    </source>
</evidence>
<feature type="non-terminal residue" evidence="1">
    <location>
        <position position="1"/>
    </location>
</feature>
<reference evidence="1" key="2">
    <citation type="submission" date="2013-05" db="EMBL/GenBank/DDBJ databases">
        <authorList>
            <person name="Carter J.-M."/>
            <person name="Baker S.C."/>
            <person name="Pink R."/>
            <person name="Carter D.R.F."/>
            <person name="Collins A."/>
            <person name="Tomlin J."/>
            <person name="Gibbs M."/>
            <person name="Breuker C.J."/>
        </authorList>
    </citation>
    <scope>NUCLEOTIDE SEQUENCE</scope>
    <source>
        <tissue evidence="1">Ovary</tissue>
    </source>
</reference>
<dbReference type="EMBL" id="GAIX01008628">
    <property type="protein sequence ID" value="JAA83932.1"/>
    <property type="molecule type" value="Transcribed_RNA"/>
</dbReference>
<proteinExistence type="predicted"/>
<sequence>PPSATDGPHADVGTAKLRLCCPLRVAQPLHRQLGQAVQRRDQAEGVLPPIRGHHPALAVVVADLPPRALQPCAAPRDVSGIAEHCGP</sequence>
<organism evidence="1">
    <name type="scientific">Pararge aegeria</name>
    <name type="common">speckled wood butterfly</name>
    <dbReference type="NCBI Taxonomy" id="116150"/>
    <lineage>
        <taxon>Eukaryota</taxon>
        <taxon>Metazoa</taxon>
        <taxon>Ecdysozoa</taxon>
        <taxon>Arthropoda</taxon>
        <taxon>Hexapoda</taxon>
        <taxon>Insecta</taxon>
        <taxon>Pterygota</taxon>
        <taxon>Neoptera</taxon>
        <taxon>Endopterygota</taxon>
        <taxon>Lepidoptera</taxon>
        <taxon>Glossata</taxon>
        <taxon>Ditrysia</taxon>
        <taxon>Papilionoidea</taxon>
        <taxon>Nymphalidae</taxon>
        <taxon>Satyrinae</taxon>
        <taxon>Satyrini</taxon>
        <taxon>Parargina</taxon>
        <taxon>Pararge</taxon>
    </lineage>
</organism>
<accession>S4PVF5</accession>
<protein>
    <submittedName>
        <fullName evidence="1">Protein YIF1B</fullName>
    </submittedName>
</protein>
<dbReference type="AlphaFoldDB" id="S4PVF5"/>